<dbReference type="KEGG" id="rch:RUM_03930"/>
<keyword evidence="2 5" id="KW-0560">Oxidoreductase</keyword>
<dbReference type="InterPro" id="IPR006139">
    <property type="entry name" value="D-isomer_2_OHA_DH_cat_dom"/>
</dbReference>
<dbReference type="Proteomes" id="UP000007054">
    <property type="component" value="Chromosome"/>
</dbReference>
<dbReference type="HOGENOM" id="CLU_019796_9_0_9"/>
<dbReference type="RefSeq" id="WP_015557535.1">
    <property type="nucleotide sequence ID" value="NC_021039.1"/>
</dbReference>
<dbReference type="PANTHER" id="PTHR42938:SF47">
    <property type="entry name" value="HYDROXYPYRUVATE REDUCTASE"/>
    <property type="match status" value="1"/>
</dbReference>
<dbReference type="InterPro" id="IPR029752">
    <property type="entry name" value="D-isomer_DH_CS1"/>
</dbReference>
<dbReference type="AlphaFoldDB" id="D4LAI3"/>
<evidence type="ECO:0000259" key="6">
    <source>
        <dbReference type="Pfam" id="PF00389"/>
    </source>
</evidence>
<gene>
    <name evidence="8" type="ordered locus">RUM_03930</name>
</gene>
<dbReference type="STRING" id="213810.RUM_03930"/>
<dbReference type="InterPro" id="IPR036291">
    <property type="entry name" value="NAD(P)-bd_dom_sf"/>
</dbReference>
<dbReference type="OrthoDB" id="9805416at2"/>
<sequence length="387" mass="40233">MFQIQTLNKISKVGTCRLDAAKYAIADAPENPDAIMVRSAAMHDMEFGSNLLAIARAGAGVNNIPVDKCAEQGIVVFNTPGANANAVKELVVAGLLLSSRKISEAMAWVPSLKEEGDNVGKLVEKGKSQFAGPEIKGKTLGIIGLGAIGALVANVAIDLGMKVIGTDPFLSVGAALRLSPAVQVAKSADEVLAAADYLTLHVPCNADTKGFINAAAIAKMKDGARVLNFARGELVNDADMIAALEAGKIACYVTDFPNANTIGVKNIIAIPHLGASTPESEDNCAMMAADELSAYLEQGNIINSVNFPNAEMHANGTKLCVLHKNVPTIIAQITSALGDAGKNIDNMVNASKKDNAYTMIDVAGDVADSIVDTVKAIDGVIRVRVIA</sequence>
<evidence type="ECO:0000256" key="5">
    <source>
        <dbReference type="RuleBase" id="RU003719"/>
    </source>
</evidence>
<reference evidence="8" key="1">
    <citation type="submission" date="2010-03" db="EMBL/GenBank/DDBJ databases">
        <title>The genome sequence of Ruminococcus sp. 18P13.</title>
        <authorList>
            <consortium name="metaHIT consortium -- http://www.metahit.eu/"/>
            <person name="Pajon A."/>
            <person name="Turner K."/>
            <person name="Parkhill J."/>
            <person name="Bernalier A."/>
        </authorList>
    </citation>
    <scope>NUCLEOTIDE SEQUENCE [LARGE SCALE GENOMIC DNA]</scope>
    <source>
        <strain evidence="8">Type strain: 18P13</strain>
    </source>
</reference>
<dbReference type="PROSITE" id="PS00065">
    <property type="entry name" value="D_2_HYDROXYACID_DH_1"/>
    <property type="match status" value="1"/>
</dbReference>
<evidence type="ECO:0000256" key="4">
    <source>
        <dbReference type="ARBA" id="ARBA00029440"/>
    </source>
</evidence>
<dbReference type="InterPro" id="IPR029753">
    <property type="entry name" value="D-isomer_DH_CS"/>
</dbReference>
<evidence type="ECO:0000256" key="2">
    <source>
        <dbReference type="ARBA" id="ARBA00023002"/>
    </source>
</evidence>
<dbReference type="PATRIC" id="fig|213810.4.peg.301"/>
<dbReference type="EC" id="1.1.1.95" evidence="8"/>
<keyword evidence="3" id="KW-0520">NAD</keyword>
<dbReference type="SUPFAM" id="SSF52283">
    <property type="entry name" value="Formate/glycerate dehydrogenase catalytic domain-like"/>
    <property type="match status" value="1"/>
</dbReference>
<dbReference type="CDD" id="cd04901">
    <property type="entry name" value="ACT_3PGDH"/>
    <property type="match status" value="1"/>
</dbReference>
<dbReference type="SUPFAM" id="SSF55021">
    <property type="entry name" value="ACT-like"/>
    <property type="match status" value="1"/>
</dbReference>
<keyword evidence="9" id="KW-1185">Reference proteome</keyword>
<dbReference type="GO" id="GO:0004617">
    <property type="term" value="F:phosphoglycerate dehydrogenase activity"/>
    <property type="evidence" value="ECO:0007669"/>
    <property type="project" value="UniProtKB-EC"/>
</dbReference>
<dbReference type="Gene3D" id="3.30.70.260">
    <property type="match status" value="1"/>
</dbReference>
<reference evidence="8" key="2">
    <citation type="submission" date="2010-03" db="EMBL/GenBank/DDBJ databases">
        <authorList>
            <person name="Pajon A."/>
        </authorList>
    </citation>
    <scope>NUCLEOTIDE SEQUENCE</scope>
    <source>
        <strain evidence="8">Type strain: 18P13</strain>
    </source>
</reference>
<accession>D4LAI3</accession>
<dbReference type="InterPro" id="IPR045865">
    <property type="entry name" value="ACT-like_dom_sf"/>
</dbReference>
<dbReference type="Gene3D" id="3.40.50.720">
    <property type="entry name" value="NAD(P)-binding Rossmann-like Domain"/>
    <property type="match status" value="2"/>
</dbReference>
<feature type="domain" description="D-isomer specific 2-hydroxyacid dehydrogenase catalytic" evidence="6">
    <location>
        <begin position="24"/>
        <end position="306"/>
    </location>
</feature>
<proteinExistence type="inferred from homology"/>
<protein>
    <submittedName>
        <fullName evidence="8">Phosphoglycerate dehydrogenase and related dehydrogenases</fullName>
        <ecNumber evidence="8">1.1.1.95</ecNumber>
    </submittedName>
</protein>
<feature type="domain" description="D-isomer specific 2-hydroxyacid dehydrogenase NAD-binding" evidence="7">
    <location>
        <begin position="96"/>
        <end position="274"/>
    </location>
</feature>
<evidence type="ECO:0000313" key="8">
    <source>
        <dbReference type="EMBL" id="CBL16628.1"/>
    </source>
</evidence>
<dbReference type="CDD" id="cd12174">
    <property type="entry name" value="PGDH_like_3"/>
    <property type="match status" value="1"/>
</dbReference>
<comment type="similarity">
    <text evidence="1 5">Belongs to the D-isomer specific 2-hydroxyacid dehydrogenase family.</text>
</comment>
<dbReference type="EMBL" id="FP929052">
    <property type="protein sequence ID" value="CBL16628.1"/>
    <property type="molecule type" value="Genomic_DNA"/>
</dbReference>
<dbReference type="SUPFAM" id="SSF51735">
    <property type="entry name" value="NAD(P)-binding Rossmann-fold domains"/>
    <property type="match status" value="1"/>
</dbReference>
<evidence type="ECO:0000256" key="1">
    <source>
        <dbReference type="ARBA" id="ARBA00005854"/>
    </source>
</evidence>
<evidence type="ECO:0000256" key="3">
    <source>
        <dbReference type="ARBA" id="ARBA00023027"/>
    </source>
</evidence>
<comment type="pathway">
    <text evidence="4">Amino-acid biosynthesis.</text>
</comment>
<organism evidence="8 9">
    <name type="scientific">Ruminococcus champanellensis (strain DSM 18848 / JCM 17042 / KCTC 15320 / 18P13)</name>
    <dbReference type="NCBI Taxonomy" id="213810"/>
    <lineage>
        <taxon>Bacteria</taxon>
        <taxon>Bacillati</taxon>
        <taxon>Bacillota</taxon>
        <taxon>Clostridia</taxon>
        <taxon>Eubacteriales</taxon>
        <taxon>Oscillospiraceae</taxon>
        <taxon>Ruminococcus</taxon>
    </lineage>
</organism>
<dbReference type="PANTHER" id="PTHR42938">
    <property type="entry name" value="FORMATE DEHYDROGENASE 1"/>
    <property type="match status" value="1"/>
</dbReference>
<dbReference type="BioCyc" id="RCHA213810:RUM_RS01905-MONOMER"/>
<dbReference type="InterPro" id="IPR006140">
    <property type="entry name" value="D-isomer_DH_NAD-bd"/>
</dbReference>
<dbReference type="Pfam" id="PF02826">
    <property type="entry name" value="2-Hacid_dh_C"/>
    <property type="match status" value="1"/>
</dbReference>
<dbReference type="PROSITE" id="PS00671">
    <property type="entry name" value="D_2_HYDROXYACID_DH_3"/>
    <property type="match status" value="1"/>
</dbReference>
<evidence type="ECO:0000259" key="7">
    <source>
        <dbReference type="Pfam" id="PF02826"/>
    </source>
</evidence>
<name>D4LAI3_RUMC1</name>
<evidence type="ECO:0000313" key="9">
    <source>
        <dbReference type="Proteomes" id="UP000007054"/>
    </source>
</evidence>
<dbReference type="GeneID" id="83155225"/>
<dbReference type="Pfam" id="PF00389">
    <property type="entry name" value="2-Hacid_dh"/>
    <property type="match status" value="1"/>
</dbReference>
<dbReference type="GO" id="GO:0051287">
    <property type="term" value="F:NAD binding"/>
    <property type="evidence" value="ECO:0007669"/>
    <property type="project" value="InterPro"/>
</dbReference>